<evidence type="ECO:0000313" key="1">
    <source>
        <dbReference type="EMBL" id="EKU95345.1"/>
    </source>
</evidence>
<dbReference type="HOGENOM" id="CLU_1709370_0_0_11"/>
<name>K9F1M1_9ACTO</name>
<accession>K9F1M1</accession>
<dbReference type="STRING" id="202789.GCA_001457435_01421"/>
<evidence type="ECO:0008006" key="3">
    <source>
        <dbReference type="Google" id="ProtNLM"/>
    </source>
</evidence>
<gene>
    <name evidence="1" type="ORF">HMPREF9233_00710</name>
</gene>
<protein>
    <recommendedName>
        <fullName evidence="3">YbjN domain-containing protein</fullName>
    </recommendedName>
</protein>
<dbReference type="PATRIC" id="fig|883066.3.peg.730"/>
<dbReference type="EMBL" id="AGWL01000003">
    <property type="protein sequence ID" value="EKU95345.1"/>
    <property type="molecule type" value="Genomic_DNA"/>
</dbReference>
<organism evidence="1 2">
    <name type="scientific">Actinobaculum massiliense ACS-171-V-Col2</name>
    <dbReference type="NCBI Taxonomy" id="883066"/>
    <lineage>
        <taxon>Bacteria</taxon>
        <taxon>Bacillati</taxon>
        <taxon>Actinomycetota</taxon>
        <taxon>Actinomycetes</taxon>
        <taxon>Actinomycetales</taxon>
        <taxon>Actinomycetaceae</taxon>
        <taxon>Actinobaculum</taxon>
    </lineage>
</organism>
<keyword evidence="2" id="KW-1185">Reference proteome</keyword>
<sequence>MFGKNRKKTARASAAPALPSDFAEKSIRDSSDLYEVLIADYSAKRDVANQNYTFRVAWKSDDKAQTVICSYAPVPSLGDIAYFSAPIVDAPTEKVLRRIFAATANLLDGDLVMLDSLLVLRIALPLGSITGAQLHERLQHFAAGAQALRDEFEDEVQTPTLTFGY</sequence>
<comment type="caution">
    <text evidence="1">The sequence shown here is derived from an EMBL/GenBank/DDBJ whole genome shotgun (WGS) entry which is preliminary data.</text>
</comment>
<reference evidence="1 2" key="1">
    <citation type="submission" date="2012-09" db="EMBL/GenBank/DDBJ databases">
        <title>The Genome Sequence of Actinobaculum massiliae ACS-171-V-COL2.</title>
        <authorList>
            <consortium name="The Broad Institute Genome Sequencing Platform"/>
            <person name="Earl A."/>
            <person name="Ward D."/>
            <person name="Feldgarden M."/>
            <person name="Gevers D."/>
            <person name="Saerens B."/>
            <person name="Vaneechoutte M."/>
            <person name="Walker B."/>
            <person name="Young S.K."/>
            <person name="Zeng Q."/>
            <person name="Gargeya S."/>
            <person name="Fitzgerald M."/>
            <person name="Haas B."/>
            <person name="Abouelleil A."/>
            <person name="Alvarado L."/>
            <person name="Arachchi H.M."/>
            <person name="Berlin A."/>
            <person name="Chapman S.B."/>
            <person name="Goldberg J."/>
            <person name="Griggs A."/>
            <person name="Gujja S."/>
            <person name="Hansen M."/>
            <person name="Howarth C."/>
            <person name="Imamovic A."/>
            <person name="Larimer J."/>
            <person name="McCowen C."/>
            <person name="Montmayeur A."/>
            <person name="Murphy C."/>
            <person name="Neiman D."/>
            <person name="Pearson M."/>
            <person name="Priest M."/>
            <person name="Roberts A."/>
            <person name="Saif S."/>
            <person name="Shea T."/>
            <person name="Sisk P."/>
            <person name="Sykes S."/>
            <person name="Wortman J."/>
            <person name="Nusbaum C."/>
            <person name="Birren B."/>
        </authorList>
    </citation>
    <scope>NUCLEOTIDE SEQUENCE [LARGE SCALE GENOMIC DNA]</scope>
    <source>
        <strain evidence="2">ACS-171-V-Col2</strain>
    </source>
</reference>
<dbReference type="RefSeq" id="WP_007000916.1">
    <property type="nucleotide sequence ID" value="NZ_JH992955.1"/>
</dbReference>
<evidence type="ECO:0000313" key="2">
    <source>
        <dbReference type="Proteomes" id="UP000009888"/>
    </source>
</evidence>
<dbReference type="AlphaFoldDB" id="K9F1M1"/>
<proteinExistence type="predicted"/>
<dbReference type="Proteomes" id="UP000009888">
    <property type="component" value="Unassembled WGS sequence"/>
</dbReference>